<dbReference type="eggNOG" id="COG3138">
    <property type="taxonomic scope" value="Bacteria"/>
</dbReference>
<keyword evidence="5" id="KW-1185">Reference proteome</keyword>
<dbReference type="Pfam" id="PF04958">
    <property type="entry name" value="AstA"/>
    <property type="match status" value="1"/>
</dbReference>
<dbReference type="PANTHER" id="PTHR30420">
    <property type="entry name" value="N-SUCCINYLARGININE DIHYDROLASE"/>
    <property type="match status" value="1"/>
</dbReference>
<dbReference type="NCBIfam" id="TIGR03243">
    <property type="entry name" value="arg_catab_AOST"/>
    <property type="match status" value="1"/>
</dbReference>
<dbReference type="GO" id="GO:0008791">
    <property type="term" value="F:arginine N-succinyltransferase activity"/>
    <property type="evidence" value="ECO:0007669"/>
    <property type="project" value="InterPro"/>
</dbReference>
<dbReference type="Gene3D" id="3.40.630.30">
    <property type="match status" value="1"/>
</dbReference>
<evidence type="ECO:0000256" key="2">
    <source>
        <dbReference type="ARBA" id="ARBA00022679"/>
    </source>
</evidence>
<sequence>MRGLAMIIRPIQHNDLQALHEIARESGPGFTSLVDDRDYLEKKVRHAIDSFQRELHRPGDEHYLFVLEDEATGDIMGTTGIEASAGDDRPLCHFRREAEPASRSGSERLTRCTHYTGCTEICSLYLRPRYRRANAGKLLSKVRFLFMAQNPHRFSATIIAEMRGVSDASGQSPFWNWLKTRSGHLDFATVTRLAGTATPEMLDALLPAEPLSTATMPTEAIRAIGQVHEQTRPALKMLEAEGFRHRGFVDLFDAGPTVEAKLNEITSSRHSTRCRVQIIDDSMPAITRNHPGNRDNVMLIANTAVSDFRATVTTAAAWLPHHNLLSVPESLARQLGLSDGGMTCFLPLATTGKAEANAHTNSSEVLYAH</sequence>
<accession>R8B4R3</accession>
<comment type="caution">
    <text evidence="4">The sequence shown here is derived from an EMBL/GenBank/DDBJ whole genome shotgun (WGS) entry which is preliminary data.</text>
</comment>
<keyword evidence="3" id="KW-0012">Acyltransferase</keyword>
<evidence type="ECO:0000313" key="5">
    <source>
        <dbReference type="Proteomes" id="UP000016540"/>
    </source>
</evidence>
<dbReference type="HOGENOM" id="CLU_057655_0_0_6"/>
<keyword evidence="2 4" id="KW-0808">Transferase</keyword>
<dbReference type="AlphaFoldDB" id="R8B4R3"/>
<evidence type="ECO:0000313" key="4">
    <source>
        <dbReference type="EMBL" id="EON93524.1"/>
    </source>
</evidence>
<gene>
    <name evidence="4" type="ORF">MARLIPOL_02425</name>
</gene>
<evidence type="ECO:0000256" key="1">
    <source>
        <dbReference type="ARBA" id="ARBA00022503"/>
    </source>
</evidence>
<dbReference type="GO" id="GO:0006527">
    <property type="term" value="P:L-arginine catabolic process"/>
    <property type="evidence" value="ECO:0007669"/>
    <property type="project" value="InterPro"/>
</dbReference>
<evidence type="ECO:0000256" key="3">
    <source>
        <dbReference type="ARBA" id="ARBA00023315"/>
    </source>
</evidence>
<name>R8B4R3_9GAMM</name>
<dbReference type="PANTHER" id="PTHR30420:SF1">
    <property type="entry name" value="ARGININE N-SUCCINYLTRANSFERASE"/>
    <property type="match status" value="1"/>
</dbReference>
<dbReference type="SUPFAM" id="SSF55729">
    <property type="entry name" value="Acyl-CoA N-acyltransferases (Nat)"/>
    <property type="match status" value="1"/>
</dbReference>
<dbReference type="EMBL" id="ASAD01000006">
    <property type="protein sequence ID" value="EON93524.1"/>
    <property type="molecule type" value="Genomic_DNA"/>
</dbReference>
<reference evidence="4 5" key="1">
    <citation type="journal article" date="2013" name="Genome Announc.">
        <title>Draft Genome Sequence of the Moderately Halophilic Bacterium Marinobacter lipolyticus Strain SM19.</title>
        <authorList>
            <person name="Papke R.T."/>
            <person name="de la Haba R.R."/>
            <person name="Infante-Dominguez C."/>
            <person name="Perez D."/>
            <person name="Sanchez-Porro C."/>
            <person name="Lapierre P."/>
            <person name="Ventosa A."/>
        </authorList>
    </citation>
    <scope>NUCLEOTIDE SEQUENCE [LARGE SCALE GENOMIC DNA]</scope>
    <source>
        <strain evidence="4 5">SM19</strain>
    </source>
</reference>
<dbReference type="Proteomes" id="UP000016540">
    <property type="component" value="Unassembled WGS sequence"/>
</dbReference>
<dbReference type="InterPro" id="IPR016181">
    <property type="entry name" value="Acyl_CoA_acyltransferase"/>
</dbReference>
<keyword evidence="1" id="KW-0056">Arginine metabolism</keyword>
<organism evidence="4 5">
    <name type="scientific">Marinobacter lipolyticus SM19</name>
    <dbReference type="NCBI Taxonomy" id="1318628"/>
    <lineage>
        <taxon>Bacteria</taxon>
        <taxon>Pseudomonadati</taxon>
        <taxon>Pseudomonadota</taxon>
        <taxon>Gammaproteobacteria</taxon>
        <taxon>Pseudomonadales</taxon>
        <taxon>Marinobacteraceae</taxon>
        <taxon>Marinobacter</taxon>
    </lineage>
</organism>
<proteinExistence type="predicted"/>
<dbReference type="InterPro" id="IPR007041">
    <property type="entry name" value="Arg_succinylTrfase_AstA/AruG"/>
</dbReference>
<dbReference type="STRING" id="1318628.MARLIPOL_02425"/>
<dbReference type="PATRIC" id="fig|1318628.3.peg.485"/>
<protein>
    <submittedName>
        <fullName evidence="4">Arginine/ornithine succinyltransferase</fullName>
    </submittedName>
</protein>